<proteinExistence type="predicted"/>
<comment type="caution">
    <text evidence="2">The sequence shown here is derived from an EMBL/GenBank/DDBJ whole genome shotgun (WGS) entry which is preliminary data.</text>
</comment>
<protein>
    <submittedName>
        <fullName evidence="2">Uncharacterized protein</fullName>
    </submittedName>
</protein>
<dbReference type="OrthoDB" id="5378435at2759"/>
<feature type="compositionally biased region" description="Acidic residues" evidence="1">
    <location>
        <begin position="346"/>
        <end position="369"/>
    </location>
</feature>
<feature type="compositionally biased region" description="Polar residues" evidence="1">
    <location>
        <begin position="265"/>
        <end position="279"/>
    </location>
</feature>
<dbReference type="EMBL" id="VXIT01000013">
    <property type="protein sequence ID" value="KAA6408450.1"/>
    <property type="molecule type" value="Genomic_DNA"/>
</dbReference>
<evidence type="ECO:0000313" key="2">
    <source>
        <dbReference type="EMBL" id="KAA6408450.1"/>
    </source>
</evidence>
<feature type="region of interest" description="Disordered" evidence="1">
    <location>
        <begin position="337"/>
        <end position="369"/>
    </location>
</feature>
<gene>
    <name evidence="2" type="ORF">FRX48_07532</name>
</gene>
<sequence>MSRVDEHYALPSAPVDMPFIDIDSIFREISSQMANSQLVQPQSIHSNAITTSSFRRHAARISKTNSPGNSPHGLERRKSTASHVVARHNPSSDDRCARTLSSGRATIKRSKRPMTVERPTTWHSSITSEPPGYSSTTFRNFADQSMFENKMSGYHPSEINGSSALTTRSNLPLISYGDLDASFEVNVQSRISFGEQQSSFLDASGGSYQSEPNDLIDYSNYPHMAPFQAALAYRHPQYAAQDWTHAFSTELPWTTACPIPHYPPTQASPTHGRTSSDTLQPRPLKEQNKELVGMGLYDSPDKDPISSLTLWDASRSTQLCGTPHHRQESVGKGLKLEETWQPPIGQEDEDQDEVEDEVDEDYSTDEGEEELPLGTRLIAPGQQQAALPAYGDLSNRTFFFDNDETFTNDLAFDQTFSFAQHKALDAAIGHATWI</sequence>
<evidence type="ECO:0000313" key="3">
    <source>
        <dbReference type="Proteomes" id="UP000324767"/>
    </source>
</evidence>
<feature type="region of interest" description="Disordered" evidence="1">
    <location>
        <begin position="61"/>
        <end position="134"/>
    </location>
</feature>
<name>A0A5M8PHQ1_9LECA</name>
<reference evidence="2 3" key="1">
    <citation type="submission" date="2019-09" db="EMBL/GenBank/DDBJ databases">
        <title>The hologenome of the rock-dwelling lichen Lasallia pustulata.</title>
        <authorList>
            <person name="Greshake Tzovaras B."/>
            <person name="Segers F."/>
            <person name="Bicker A."/>
            <person name="Dal Grande F."/>
            <person name="Otte J."/>
            <person name="Hankeln T."/>
            <person name="Schmitt I."/>
            <person name="Ebersberger I."/>
        </authorList>
    </citation>
    <scope>NUCLEOTIDE SEQUENCE [LARGE SCALE GENOMIC DNA]</scope>
    <source>
        <strain evidence="2">A1-1</strain>
    </source>
</reference>
<evidence type="ECO:0000256" key="1">
    <source>
        <dbReference type="SAM" id="MobiDB-lite"/>
    </source>
</evidence>
<dbReference type="Proteomes" id="UP000324767">
    <property type="component" value="Unassembled WGS sequence"/>
</dbReference>
<accession>A0A5M8PHQ1</accession>
<dbReference type="AlphaFoldDB" id="A0A5M8PHQ1"/>
<organism evidence="2 3">
    <name type="scientific">Lasallia pustulata</name>
    <dbReference type="NCBI Taxonomy" id="136370"/>
    <lineage>
        <taxon>Eukaryota</taxon>
        <taxon>Fungi</taxon>
        <taxon>Dikarya</taxon>
        <taxon>Ascomycota</taxon>
        <taxon>Pezizomycotina</taxon>
        <taxon>Lecanoromycetes</taxon>
        <taxon>OSLEUM clade</taxon>
        <taxon>Umbilicariomycetidae</taxon>
        <taxon>Umbilicariales</taxon>
        <taxon>Umbilicariaceae</taxon>
        <taxon>Lasallia</taxon>
    </lineage>
</organism>
<feature type="region of interest" description="Disordered" evidence="1">
    <location>
        <begin position="262"/>
        <end position="282"/>
    </location>
</feature>
<feature type="compositionally biased region" description="Polar residues" evidence="1">
    <location>
        <begin position="121"/>
        <end position="134"/>
    </location>
</feature>